<dbReference type="PROSITE" id="PS50166">
    <property type="entry name" value="IMPORTIN_B_NT"/>
    <property type="match status" value="1"/>
</dbReference>
<evidence type="ECO:0000313" key="6">
    <source>
        <dbReference type="EMBL" id="ODQ56881.1"/>
    </source>
</evidence>
<dbReference type="Pfam" id="PF03810">
    <property type="entry name" value="IBN_N"/>
    <property type="match status" value="1"/>
</dbReference>
<evidence type="ECO:0000256" key="1">
    <source>
        <dbReference type="ARBA" id="ARBA00004123"/>
    </source>
</evidence>
<dbReference type="AlphaFoldDB" id="A0A1E3NUK5"/>
<accession>A0A1E3NUK5</accession>
<dbReference type="RefSeq" id="XP_019036088.1">
    <property type="nucleotide sequence ID" value="XM_019182458.1"/>
</dbReference>
<dbReference type="Pfam" id="PF25758">
    <property type="entry name" value="TPR_IPO11"/>
    <property type="match status" value="1"/>
</dbReference>
<dbReference type="InterPro" id="IPR058669">
    <property type="entry name" value="TPR_IPO7/11-like"/>
</dbReference>
<evidence type="ECO:0000256" key="2">
    <source>
        <dbReference type="ARBA" id="ARBA00007991"/>
    </source>
</evidence>
<dbReference type="STRING" id="683960.A0A1E3NUK5"/>
<keyword evidence="4" id="KW-0539">Nucleus</keyword>
<gene>
    <name evidence="6" type="ORF">WICANDRAFT_36657</name>
</gene>
<dbReference type="PANTHER" id="PTHR10997:SF7">
    <property type="entry name" value="IMPORTIN-11"/>
    <property type="match status" value="1"/>
</dbReference>
<dbReference type="GO" id="GO:0006606">
    <property type="term" value="P:protein import into nucleus"/>
    <property type="evidence" value="ECO:0007669"/>
    <property type="project" value="EnsemblFungi"/>
</dbReference>
<evidence type="ECO:0000256" key="3">
    <source>
        <dbReference type="ARBA" id="ARBA00022448"/>
    </source>
</evidence>
<dbReference type="Proteomes" id="UP000094112">
    <property type="component" value="Unassembled WGS sequence"/>
</dbReference>
<dbReference type="PANTHER" id="PTHR10997">
    <property type="entry name" value="IMPORTIN-7, 8, 11"/>
    <property type="match status" value="1"/>
</dbReference>
<evidence type="ECO:0000256" key="4">
    <source>
        <dbReference type="ARBA" id="ARBA00023242"/>
    </source>
</evidence>
<dbReference type="SMART" id="SM00913">
    <property type="entry name" value="IBN_N"/>
    <property type="match status" value="1"/>
</dbReference>
<dbReference type="InterPro" id="IPR001494">
    <property type="entry name" value="Importin-beta_N"/>
</dbReference>
<dbReference type="OrthoDB" id="361693at2759"/>
<dbReference type="GO" id="GO:0031267">
    <property type="term" value="F:small GTPase binding"/>
    <property type="evidence" value="ECO:0007669"/>
    <property type="project" value="InterPro"/>
</dbReference>
<dbReference type="GO" id="GO:0005829">
    <property type="term" value="C:cytosol"/>
    <property type="evidence" value="ECO:0007669"/>
    <property type="project" value="TreeGrafter"/>
</dbReference>
<protein>
    <recommendedName>
        <fullName evidence="5">Importin N-terminal domain-containing protein</fullName>
    </recommendedName>
</protein>
<dbReference type="GO" id="GO:0008139">
    <property type="term" value="F:nuclear localization sequence binding"/>
    <property type="evidence" value="ECO:0007669"/>
    <property type="project" value="EnsemblFungi"/>
</dbReference>
<feature type="domain" description="Importin N-terminal" evidence="5">
    <location>
        <begin position="27"/>
        <end position="99"/>
    </location>
</feature>
<comment type="similarity">
    <text evidence="2">Belongs to the importin beta family.</text>
</comment>
<dbReference type="InterPro" id="IPR016024">
    <property type="entry name" value="ARM-type_fold"/>
</dbReference>
<dbReference type="SUPFAM" id="SSF48371">
    <property type="entry name" value="ARM repeat"/>
    <property type="match status" value="1"/>
</dbReference>
<dbReference type="InterPro" id="IPR011989">
    <property type="entry name" value="ARM-like"/>
</dbReference>
<name>A0A1E3NUK5_WICAA</name>
<dbReference type="Gene3D" id="1.25.10.10">
    <property type="entry name" value="Leucine-rich Repeat Variant"/>
    <property type="match status" value="1"/>
</dbReference>
<evidence type="ECO:0000313" key="7">
    <source>
        <dbReference type="Proteomes" id="UP000094112"/>
    </source>
</evidence>
<dbReference type="GeneID" id="30199704"/>
<organism evidence="6 7">
    <name type="scientific">Wickerhamomyces anomalus (strain ATCC 58044 / CBS 1984 / NCYC 433 / NRRL Y-366-8)</name>
    <name type="common">Yeast</name>
    <name type="synonym">Hansenula anomala</name>
    <dbReference type="NCBI Taxonomy" id="683960"/>
    <lineage>
        <taxon>Eukaryota</taxon>
        <taxon>Fungi</taxon>
        <taxon>Dikarya</taxon>
        <taxon>Ascomycota</taxon>
        <taxon>Saccharomycotina</taxon>
        <taxon>Saccharomycetes</taxon>
        <taxon>Phaffomycetales</taxon>
        <taxon>Wickerhamomycetaceae</taxon>
        <taxon>Wickerhamomyces</taxon>
    </lineage>
</organism>
<dbReference type="EMBL" id="KV454215">
    <property type="protein sequence ID" value="ODQ56881.1"/>
    <property type="molecule type" value="Genomic_DNA"/>
</dbReference>
<dbReference type="GO" id="GO:0061608">
    <property type="term" value="F:nuclear import signal receptor activity"/>
    <property type="evidence" value="ECO:0007669"/>
    <property type="project" value="EnsemblFungi"/>
</dbReference>
<comment type="subcellular location">
    <subcellularLocation>
        <location evidence="1">Nucleus</location>
    </subcellularLocation>
</comment>
<evidence type="ECO:0000259" key="5">
    <source>
        <dbReference type="PROSITE" id="PS50166"/>
    </source>
</evidence>
<keyword evidence="3" id="KW-0813">Transport</keyword>
<reference evidence="6 7" key="1">
    <citation type="journal article" date="2016" name="Proc. Natl. Acad. Sci. U.S.A.">
        <title>Comparative genomics of biotechnologically important yeasts.</title>
        <authorList>
            <person name="Riley R."/>
            <person name="Haridas S."/>
            <person name="Wolfe K.H."/>
            <person name="Lopes M.R."/>
            <person name="Hittinger C.T."/>
            <person name="Goeker M."/>
            <person name="Salamov A.A."/>
            <person name="Wisecaver J.H."/>
            <person name="Long T.M."/>
            <person name="Calvey C.H."/>
            <person name="Aerts A.L."/>
            <person name="Barry K.W."/>
            <person name="Choi C."/>
            <person name="Clum A."/>
            <person name="Coughlan A.Y."/>
            <person name="Deshpande S."/>
            <person name="Douglass A.P."/>
            <person name="Hanson S.J."/>
            <person name="Klenk H.-P."/>
            <person name="LaButti K.M."/>
            <person name="Lapidus A."/>
            <person name="Lindquist E.A."/>
            <person name="Lipzen A.M."/>
            <person name="Meier-Kolthoff J.P."/>
            <person name="Ohm R.A."/>
            <person name="Otillar R.P."/>
            <person name="Pangilinan J.L."/>
            <person name="Peng Y."/>
            <person name="Rokas A."/>
            <person name="Rosa C.A."/>
            <person name="Scheuner C."/>
            <person name="Sibirny A.A."/>
            <person name="Slot J.C."/>
            <person name="Stielow J.B."/>
            <person name="Sun H."/>
            <person name="Kurtzman C.P."/>
            <person name="Blackwell M."/>
            <person name="Grigoriev I.V."/>
            <person name="Jeffries T.W."/>
        </authorList>
    </citation>
    <scope>NUCLEOTIDE SEQUENCE [LARGE SCALE GENOMIC DNA]</scope>
    <source>
        <strain evidence="7">ATCC 58044 / CBS 1984 / NCYC 433 / NRRL Y-366-8</strain>
    </source>
</reference>
<keyword evidence="7" id="KW-1185">Reference proteome</keyword>
<sequence>MSLDLISLTNVLEQANGSERGAAQKLAETQLKEWETQPGFHYLLQSVYNDLSIPLQTRWLAVINFKNGIEKYWRSSRKNAISKEEKINIRARLFELIDEPNQQLAIQNAQGSSRICRFDFPQEWPTLFDELESLLQQALREDNHVKVNNLLIILNQVIKTLSMAKIGRTRPALQSKVPIITPILIKIYTKFYNEGVQGMDLTIMQVGYMSLKVLRRIVVDVYDSAYQSTEVSEFLSLSVEHFQLLVQKYTQSDILDKYIKCYSKIYHSLAKANPTNLILLPCSKQILYSLLNIIQNKAQTVYESEDSEDSDNIWEFLVIKSLLIFKYLINFLFKKGAVLTLKSKSNKSEIESAINILTHDFFNEQLIKNLTDLLISYYIKLRPKDLECWVIEPEEWANDEVNQNYEYQVRQCAENFFQDLMNNFKDLLAPYVLNKVQNEVVSYNEASVQNILIKDSIFTIFQLSANSIHEVLDFNSLLNQIFFPEALKNDLVENKILKRRVCLLINEWIGLNVINDENMDKIYMLLQNLIDPSNPINDRVVKLTAIQTLKTILTDWDFKKQIIKPYLKDFTSLLIKLVGEMEFTESKLFTLNTIADLIYKTNPLISIEELEELVSIVPKFWDASNDSNELILKNSLLRILKNLIVSLNDNSPTTWDLAIPLIKACCSPQSEYYAMLSEDGYELWLALLQFYPINHNDGAEDAMIQSLLELYINALMNQTEILPLILEILRSYTLLVPGLVVADNTRDFIRGSFKILTKYIGNMRDDSLDILISDLEITIMESYHDLNQFEKLLSLLMESGLLPKIISMILDDEQSPITVGKLLLIIARIAYIEPSNLIQAIHYIYPDETQFNTNLKKFTTVWYARMDSNIGNPRSRKIHTLGLTSILRTGQVIFFQDMSTLISLWISSLEEIVETNGDCEKYHSNFMYEFHYNDDFTIQENGEYLRFQKLMKEVDPVHNLILKDYLKDTMRLVKETIGEANFTALMGNLDKNLVENFEYFLYQINN</sequence>
<dbReference type="GO" id="GO:0005635">
    <property type="term" value="C:nuclear envelope"/>
    <property type="evidence" value="ECO:0007669"/>
    <property type="project" value="TreeGrafter"/>
</dbReference>
<proteinExistence type="inferred from homology"/>